<dbReference type="KEGG" id="cbae:COR50_06795"/>
<accession>A0A291QSQ4</accession>
<proteinExistence type="predicted"/>
<evidence type="ECO:0000256" key="1">
    <source>
        <dbReference type="SAM" id="Phobius"/>
    </source>
</evidence>
<organism evidence="2 3">
    <name type="scientific">Chitinophaga caeni</name>
    <dbReference type="NCBI Taxonomy" id="2029983"/>
    <lineage>
        <taxon>Bacteria</taxon>
        <taxon>Pseudomonadati</taxon>
        <taxon>Bacteroidota</taxon>
        <taxon>Chitinophagia</taxon>
        <taxon>Chitinophagales</taxon>
        <taxon>Chitinophagaceae</taxon>
        <taxon>Chitinophaga</taxon>
    </lineage>
</organism>
<dbReference type="Proteomes" id="UP000220133">
    <property type="component" value="Chromosome"/>
</dbReference>
<sequence length="147" mass="14536">MATGVVDFEPVFLLAAAVTLGFTTFLAGALAAGAGLTDFFAVATGFFGEAAFFTVALVAAFLGAGLATVAFFAAVGFLATAFLATGAAFFALAPEVAFFAGVDLAVAFLATGVAFFAAGLALGAGAAFLVVLLATFFFVAMGISFFC</sequence>
<feature type="transmembrane region" description="Helical" evidence="1">
    <location>
        <begin position="12"/>
        <end position="32"/>
    </location>
</feature>
<feature type="transmembrane region" description="Helical" evidence="1">
    <location>
        <begin position="97"/>
        <end position="118"/>
    </location>
</feature>
<feature type="transmembrane region" description="Helical" evidence="1">
    <location>
        <begin position="69"/>
        <end position="90"/>
    </location>
</feature>
<keyword evidence="1" id="KW-1133">Transmembrane helix</keyword>
<feature type="transmembrane region" description="Helical" evidence="1">
    <location>
        <begin position="124"/>
        <end position="146"/>
    </location>
</feature>
<keyword evidence="3" id="KW-1185">Reference proteome</keyword>
<dbReference type="AlphaFoldDB" id="A0A291QSQ4"/>
<protein>
    <submittedName>
        <fullName evidence="2">Uncharacterized protein</fullName>
    </submittedName>
</protein>
<feature type="transmembrane region" description="Helical" evidence="1">
    <location>
        <begin position="39"/>
        <end position="63"/>
    </location>
</feature>
<keyword evidence="1" id="KW-0812">Transmembrane</keyword>
<gene>
    <name evidence="2" type="ORF">COR50_06795</name>
</gene>
<reference evidence="2 3" key="1">
    <citation type="submission" date="2017-10" db="EMBL/GenBank/DDBJ databases">
        <title>Paenichitinophaga pekingensis gen. nov., sp. nov., isolated from activated sludge.</title>
        <authorList>
            <person name="Jin D."/>
            <person name="Kong X."/>
            <person name="Deng Y."/>
            <person name="Bai Z."/>
        </authorList>
    </citation>
    <scope>NUCLEOTIDE SEQUENCE [LARGE SCALE GENOMIC DNA]</scope>
    <source>
        <strain evidence="2 3">13</strain>
    </source>
</reference>
<name>A0A291QSQ4_9BACT</name>
<keyword evidence="1" id="KW-0472">Membrane</keyword>
<evidence type="ECO:0000313" key="2">
    <source>
        <dbReference type="EMBL" id="ATL46912.1"/>
    </source>
</evidence>
<dbReference type="EMBL" id="CP023777">
    <property type="protein sequence ID" value="ATL46912.1"/>
    <property type="molecule type" value="Genomic_DNA"/>
</dbReference>
<evidence type="ECO:0000313" key="3">
    <source>
        <dbReference type="Proteomes" id="UP000220133"/>
    </source>
</evidence>